<feature type="region of interest" description="Interaction with substrate tRNA" evidence="10">
    <location>
        <begin position="156"/>
        <end position="160"/>
    </location>
</feature>
<dbReference type="Gene3D" id="1.10.20.140">
    <property type="match status" value="1"/>
</dbReference>
<dbReference type="HAMAP" id="MF_00185">
    <property type="entry name" value="IPP_trans"/>
    <property type="match status" value="1"/>
</dbReference>
<comment type="catalytic activity">
    <reaction evidence="9 10 11">
        <text>adenosine(37) in tRNA + dimethylallyl diphosphate = N(6)-dimethylallyladenosine(37) in tRNA + diphosphate</text>
        <dbReference type="Rhea" id="RHEA:26482"/>
        <dbReference type="Rhea" id="RHEA-COMP:10162"/>
        <dbReference type="Rhea" id="RHEA-COMP:10375"/>
        <dbReference type="ChEBI" id="CHEBI:33019"/>
        <dbReference type="ChEBI" id="CHEBI:57623"/>
        <dbReference type="ChEBI" id="CHEBI:74411"/>
        <dbReference type="ChEBI" id="CHEBI:74415"/>
        <dbReference type="EC" id="2.5.1.75"/>
    </reaction>
</comment>
<organism evidence="14 15">
    <name type="scientific">Massilimicrobiota timonensis</name>
    <dbReference type="NCBI Taxonomy" id="1776392"/>
    <lineage>
        <taxon>Bacteria</taxon>
        <taxon>Bacillati</taxon>
        <taxon>Bacillota</taxon>
        <taxon>Erysipelotrichia</taxon>
        <taxon>Erysipelotrichales</taxon>
        <taxon>Erysipelotrichaceae</taxon>
        <taxon>Massilimicrobiota</taxon>
    </lineage>
</organism>
<dbReference type="Proteomes" id="UP001529275">
    <property type="component" value="Unassembled WGS sequence"/>
</dbReference>
<keyword evidence="4 10" id="KW-0808">Transferase</keyword>
<evidence type="ECO:0000256" key="9">
    <source>
        <dbReference type="ARBA" id="ARBA00049563"/>
    </source>
</evidence>
<dbReference type="EC" id="2.5.1.75" evidence="10"/>
<dbReference type="PANTHER" id="PTHR11088:SF60">
    <property type="entry name" value="TRNA DIMETHYLALLYLTRANSFERASE"/>
    <property type="match status" value="1"/>
</dbReference>
<feature type="binding site" evidence="10">
    <location>
        <begin position="9"/>
        <end position="16"/>
    </location>
    <ligand>
        <name>ATP</name>
        <dbReference type="ChEBI" id="CHEBI:30616"/>
    </ligand>
</feature>
<dbReference type="GO" id="GO:0052381">
    <property type="term" value="F:tRNA dimethylallyltransferase activity"/>
    <property type="evidence" value="ECO:0007669"/>
    <property type="project" value="UniProtKB-EC"/>
</dbReference>
<evidence type="ECO:0000256" key="11">
    <source>
        <dbReference type="RuleBase" id="RU003783"/>
    </source>
</evidence>
<feature type="region of interest" description="Interaction with substrate tRNA" evidence="10">
    <location>
        <begin position="34"/>
        <end position="37"/>
    </location>
</feature>
<sequence length="309" mass="36644">MNKVIVVVGPTGVGKTRMGVALAKYFNGEVISGDSMQIYKGMDIGTAKVTHEEMQGIVHHCIDMLEPDAYYSVKDFQTQVRKTIDEIVQRGKMPIIVGGTGLYIKAALYDYTFNDTEDHHEFFRKKYAHYSHEELYEYLKSIDPKSAMELHPHNRQRVLRAIEIYEQTGQRKSEIIDAQQHICLYDAYFVGLTMERECLYERINQRVESMKEQGLEQEVYQLYQTGLTRENQSMKGIGYKEWFDYFDQLISREEVYENIKKHSRQYAKRQYTWFRNQFPVHWYDVDLDCFDHTIQEVIKEIKEVFIENI</sequence>
<accession>A0ABT7UIE9</accession>
<dbReference type="EMBL" id="JAUDCK010000018">
    <property type="protein sequence ID" value="MDM8195913.1"/>
    <property type="molecule type" value="Genomic_DNA"/>
</dbReference>
<keyword evidence="7 10" id="KW-0067">ATP-binding</keyword>
<dbReference type="NCBIfam" id="TIGR00174">
    <property type="entry name" value="miaA"/>
    <property type="match status" value="1"/>
</dbReference>
<proteinExistence type="inferred from homology"/>
<comment type="function">
    <text evidence="2 10 12">Catalyzes the transfer of a dimethylallyl group onto the adenine at position 37 in tRNAs that read codons beginning with uridine, leading to the formation of N6-(dimethylallyl)adenosine (i(6)A).</text>
</comment>
<evidence type="ECO:0000313" key="15">
    <source>
        <dbReference type="Proteomes" id="UP001529275"/>
    </source>
</evidence>
<comment type="caution">
    <text evidence="14">The sequence shown here is derived from an EMBL/GenBank/DDBJ whole genome shotgun (WGS) entry which is preliminary data.</text>
</comment>
<evidence type="ECO:0000256" key="1">
    <source>
        <dbReference type="ARBA" id="ARBA00001946"/>
    </source>
</evidence>
<evidence type="ECO:0000256" key="12">
    <source>
        <dbReference type="RuleBase" id="RU003784"/>
    </source>
</evidence>
<dbReference type="InterPro" id="IPR018022">
    <property type="entry name" value="IPT"/>
</dbReference>
<feature type="site" description="Interaction with substrate tRNA" evidence="10">
    <location>
        <position position="100"/>
    </location>
</feature>
<evidence type="ECO:0000256" key="5">
    <source>
        <dbReference type="ARBA" id="ARBA00022694"/>
    </source>
</evidence>
<dbReference type="Pfam" id="PF01715">
    <property type="entry name" value="IPPT"/>
    <property type="match status" value="1"/>
</dbReference>
<keyword evidence="6 10" id="KW-0547">Nucleotide-binding</keyword>
<name>A0ABT7UIE9_9FIRM</name>
<comment type="caution">
    <text evidence="10">Lacks conserved residue(s) required for the propagation of feature annotation.</text>
</comment>
<keyword evidence="8 10" id="KW-0460">Magnesium</keyword>
<feature type="binding site" evidence="10">
    <location>
        <begin position="11"/>
        <end position="16"/>
    </location>
    <ligand>
        <name>substrate</name>
    </ligand>
</feature>
<gene>
    <name evidence="10 14" type="primary">miaA</name>
    <name evidence="14" type="ORF">QUV98_06260</name>
</gene>
<evidence type="ECO:0000256" key="8">
    <source>
        <dbReference type="ARBA" id="ARBA00022842"/>
    </source>
</evidence>
<dbReference type="SUPFAM" id="SSF52540">
    <property type="entry name" value="P-loop containing nucleoside triphosphate hydrolases"/>
    <property type="match status" value="2"/>
</dbReference>
<evidence type="ECO:0000313" key="14">
    <source>
        <dbReference type="EMBL" id="MDM8195913.1"/>
    </source>
</evidence>
<evidence type="ECO:0000256" key="7">
    <source>
        <dbReference type="ARBA" id="ARBA00022840"/>
    </source>
</evidence>
<evidence type="ECO:0000256" key="4">
    <source>
        <dbReference type="ARBA" id="ARBA00022679"/>
    </source>
</evidence>
<comment type="subunit">
    <text evidence="10">Monomer.</text>
</comment>
<evidence type="ECO:0000256" key="2">
    <source>
        <dbReference type="ARBA" id="ARBA00003213"/>
    </source>
</evidence>
<dbReference type="RefSeq" id="WP_289527679.1">
    <property type="nucleotide sequence ID" value="NZ_JAUDCK010000018.1"/>
</dbReference>
<evidence type="ECO:0000256" key="10">
    <source>
        <dbReference type="HAMAP-Rule" id="MF_00185"/>
    </source>
</evidence>
<reference evidence="15" key="1">
    <citation type="submission" date="2023-06" db="EMBL/GenBank/DDBJ databases">
        <title>Identification and characterization of horizontal gene transfer across gut microbiota members of farm animals based on homology search.</title>
        <authorList>
            <person name="Zeman M."/>
            <person name="Kubasova T."/>
            <person name="Jahodarova E."/>
            <person name="Nykrynova M."/>
            <person name="Rychlik I."/>
        </authorList>
    </citation>
    <scope>NUCLEOTIDE SEQUENCE [LARGE SCALE GENOMIC DNA]</scope>
    <source>
        <strain evidence="15">ET341</strain>
    </source>
</reference>
<dbReference type="InterPro" id="IPR027417">
    <property type="entry name" value="P-loop_NTPase"/>
</dbReference>
<dbReference type="PANTHER" id="PTHR11088">
    <property type="entry name" value="TRNA DIMETHYLALLYLTRANSFERASE"/>
    <property type="match status" value="1"/>
</dbReference>
<dbReference type="Gene3D" id="3.40.50.300">
    <property type="entry name" value="P-loop containing nucleotide triphosphate hydrolases"/>
    <property type="match status" value="1"/>
</dbReference>
<feature type="site" description="Interaction with substrate tRNA" evidence="10">
    <location>
        <position position="124"/>
    </location>
</feature>
<protein>
    <recommendedName>
        <fullName evidence="10">tRNA dimethylallyltransferase</fullName>
        <ecNumber evidence="10">2.5.1.75</ecNumber>
    </recommendedName>
    <alternativeName>
        <fullName evidence="10">Dimethylallyl diphosphate:tRNA dimethylallyltransferase</fullName>
        <shortName evidence="10">DMAPP:tRNA dimethylallyltransferase</shortName>
        <shortName evidence="10">DMATase</shortName>
    </alternativeName>
    <alternativeName>
        <fullName evidence="10">Isopentenyl-diphosphate:tRNA isopentenyltransferase</fullName>
        <shortName evidence="10">IPP transferase</shortName>
        <shortName evidence="10">IPPT</shortName>
        <shortName evidence="10">IPTase</shortName>
    </alternativeName>
</protein>
<keyword evidence="5 10" id="KW-0819">tRNA processing</keyword>
<dbReference type="InterPro" id="IPR039657">
    <property type="entry name" value="Dimethylallyltransferase"/>
</dbReference>
<evidence type="ECO:0000256" key="6">
    <source>
        <dbReference type="ARBA" id="ARBA00022741"/>
    </source>
</evidence>
<evidence type="ECO:0000256" key="13">
    <source>
        <dbReference type="RuleBase" id="RU003785"/>
    </source>
</evidence>
<keyword evidence="15" id="KW-1185">Reference proteome</keyword>
<comment type="similarity">
    <text evidence="3 10 13">Belongs to the IPP transferase family.</text>
</comment>
<evidence type="ECO:0000256" key="3">
    <source>
        <dbReference type="ARBA" id="ARBA00005842"/>
    </source>
</evidence>
<comment type="cofactor">
    <cofactor evidence="1 10">
        <name>Mg(2+)</name>
        <dbReference type="ChEBI" id="CHEBI:18420"/>
    </cofactor>
</comment>